<dbReference type="AlphaFoldDB" id="A0A0B2URH9"/>
<dbReference type="InterPro" id="IPR033270">
    <property type="entry name" value="VPRBP/DCAF1"/>
</dbReference>
<feature type="non-terminal residue" evidence="4">
    <location>
        <position position="1"/>
    </location>
</feature>
<feature type="compositionally biased region" description="Low complexity" evidence="3">
    <location>
        <begin position="9"/>
        <end position="23"/>
    </location>
</feature>
<sequence length="143" mass="15568">LGGGRLAVSPNTNTTPNESSTLSVKGNGISSTQKRRLKKSFLEATDVLERMWDAVRRNNGIMILKNLLHACTPITEADALRAVACRALNGLARSENVRQILSKLPLISNNELHGAISFSSMVDAAPNLKISLYPVFHPQICFI</sequence>
<reference evidence="4 5" key="1">
    <citation type="submission" date="2014-11" db="EMBL/GenBank/DDBJ databases">
        <title>Genetic blueprint of the zoonotic pathogen Toxocara canis.</title>
        <authorList>
            <person name="Zhu X.-Q."/>
            <person name="Korhonen P.K."/>
            <person name="Cai H."/>
            <person name="Young N.D."/>
            <person name="Nejsum P."/>
            <person name="von Samson-Himmelstjerna G."/>
            <person name="Boag P.R."/>
            <person name="Tan P."/>
            <person name="Li Q."/>
            <person name="Min J."/>
            <person name="Yang Y."/>
            <person name="Wang X."/>
            <person name="Fang X."/>
            <person name="Hall R.S."/>
            <person name="Hofmann A."/>
            <person name="Sternberg P.W."/>
            <person name="Jex A.R."/>
            <person name="Gasser R.B."/>
        </authorList>
    </citation>
    <scope>NUCLEOTIDE SEQUENCE [LARGE SCALE GENOMIC DNA]</scope>
    <source>
        <strain evidence="4">PN_DK_2014</strain>
    </source>
</reference>
<feature type="region of interest" description="Disordered" evidence="3">
    <location>
        <begin position="1"/>
        <end position="30"/>
    </location>
</feature>
<comment type="caution">
    <text evidence="4">The sequence shown here is derived from an EMBL/GenBank/DDBJ whole genome shotgun (WGS) entry which is preliminary data.</text>
</comment>
<evidence type="ECO:0000256" key="1">
    <source>
        <dbReference type="ARBA" id="ARBA00004123"/>
    </source>
</evidence>
<dbReference type="OrthoDB" id="27563at2759"/>
<keyword evidence="2" id="KW-0539">Nucleus</keyword>
<dbReference type="PANTHER" id="PTHR13129:SF4">
    <property type="entry name" value="DDB1- AND CUL4-ASSOCIATED FACTOR 1"/>
    <property type="match status" value="1"/>
</dbReference>
<dbReference type="EMBL" id="JPKZ01021913">
    <property type="protein sequence ID" value="KHN71525.1"/>
    <property type="molecule type" value="Genomic_DNA"/>
</dbReference>
<dbReference type="PANTHER" id="PTHR13129">
    <property type="entry name" value="VPRBP PROTEIN-RELATED"/>
    <property type="match status" value="1"/>
</dbReference>
<dbReference type="GO" id="GO:0005634">
    <property type="term" value="C:nucleus"/>
    <property type="evidence" value="ECO:0007669"/>
    <property type="project" value="UniProtKB-SubCell"/>
</dbReference>
<evidence type="ECO:0000313" key="4">
    <source>
        <dbReference type="EMBL" id="KHN71525.1"/>
    </source>
</evidence>
<accession>A0A0B2URH9</accession>
<evidence type="ECO:0000313" key="5">
    <source>
        <dbReference type="Proteomes" id="UP000031036"/>
    </source>
</evidence>
<organism evidence="4 5">
    <name type="scientific">Toxocara canis</name>
    <name type="common">Canine roundworm</name>
    <dbReference type="NCBI Taxonomy" id="6265"/>
    <lineage>
        <taxon>Eukaryota</taxon>
        <taxon>Metazoa</taxon>
        <taxon>Ecdysozoa</taxon>
        <taxon>Nematoda</taxon>
        <taxon>Chromadorea</taxon>
        <taxon>Rhabditida</taxon>
        <taxon>Spirurina</taxon>
        <taxon>Ascaridomorpha</taxon>
        <taxon>Ascaridoidea</taxon>
        <taxon>Toxocaridae</taxon>
        <taxon>Toxocara</taxon>
    </lineage>
</organism>
<proteinExistence type="predicted"/>
<gene>
    <name evidence="4" type="ORF">Tcan_02198</name>
</gene>
<comment type="subcellular location">
    <subcellularLocation>
        <location evidence="1">Nucleus</location>
    </subcellularLocation>
</comment>
<dbReference type="GO" id="GO:0080008">
    <property type="term" value="C:Cul4-RING E3 ubiquitin ligase complex"/>
    <property type="evidence" value="ECO:0007669"/>
    <property type="project" value="TreeGrafter"/>
</dbReference>
<dbReference type="Proteomes" id="UP000031036">
    <property type="component" value="Unassembled WGS sequence"/>
</dbReference>
<keyword evidence="5" id="KW-1185">Reference proteome</keyword>
<evidence type="ECO:0000256" key="3">
    <source>
        <dbReference type="SAM" id="MobiDB-lite"/>
    </source>
</evidence>
<dbReference type="GO" id="GO:0016567">
    <property type="term" value="P:protein ubiquitination"/>
    <property type="evidence" value="ECO:0007669"/>
    <property type="project" value="InterPro"/>
</dbReference>
<evidence type="ECO:0000256" key="2">
    <source>
        <dbReference type="ARBA" id="ARBA00023242"/>
    </source>
</evidence>
<dbReference type="STRING" id="6265.A0A0B2URH9"/>
<name>A0A0B2URH9_TOXCA</name>
<protein>
    <submittedName>
        <fullName evidence="4">DDB1-and CUL4-associated factor-like 1</fullName>
    </submittedName>
</protein>